<keyword evidence="2" id="KW-1185">Reference proteome</keyword>
<dbReference type="Proteomes" id="UP001333110">
    <property type="component" value="Unassembled WGS sequence"/>
</dbReference>
<name>A0AAN7SA11_MYCAM</name>
<reference evidence="1 2" key="1">
    <citation type="journal article" date="2023" name="J. Hered.">
        <title>Chromosome-level genome of the wood stork (Mycteria americana) provides insight into avian chromosome evolution.</title>
        <authorList>
            <person name="Flamio R. Jr."/>
            <person name="Ramstad K.M."/>
        </authorList>
    </citation>
    <scope>NUCLEOTIDE SEQUENCE [LARGE SCALE GENOMIC DNA]</scope>
    <source>
        <strain evidence="1">JAX WOST 10</strain>
    </source>
</reference>
<organism evidence="1 2">
    <name type="scientific">Mycteria americana</name>
    <name type="common">Wood stork</name>
    <dbReference type="NCBI Taxonomy" id="33587"/>
    <lineage>
        <taxon>Eukaryota</taxon>
        <taxon>Metazoa</taxon>
        <taxon>Chordata</taxon>
        <taxon>Craniata</taxon>
        <taxon>Vertebrata</taxon>
        <taxon>Euteleostomi</taxon>
        <taxon>Archelosauria</taxon>
        <taxon>Archosauria</taxon>
        <taxon>Dinosauria</taxon>
        <taxon>Saurischia</taxon>
        <taxon>Theropoda</taxon>
        <taxon>Coelurosauria</taxon>
        <taxon>Aves</taxon>
        <taxon>Neognathae</taxon>
        <taxon>Neoaves</taxon>
        <taxon>Aequornithes</taxon>
        <taxon>Ciconiiformes</taxon>
        <taxon>Ciconiidae</taxon>
        <taxon>Mycteria</taxon>
    </lineage>
</organism>
<sequence>MMVAVNDCYLSTFLIDTEAQILTVGQQCFIKELCSWAEVFGDIHIWKIIHFNAQVLDIQTIVETWSCVYTCTMSCVQDMRDPQSLQTAFIHCNTSSEKKEKVTSHRPVYNVCMYMLICSLKKNAVALHSFLRRGSGEGGADLFSLVSGDRMCGNGSKLCQGRFGLHIRKHFFTERVVKHWNRLPREVVDAPSLLSPRWHANPCPRERREALGSTLDPSACAERRRWKRRESNLIYHVLPGGHGGTYSKHTHRLGEGLRR</sequence>
<dbReference type="EMBL" id="JAUNZN010000001">
    <property type="protein sequence ID" value="KAK4832322.1"/>
    <property type="molecule type" value="Genomic_DNA"/>
</dbReference>
<protein>
    <submittedName>
        <fullName evidence="1">Uncharacterized protein</fullName>
    </submittedName>
</protein>
<gene>
    <name evidence="1" type="ORF">QYF61_021772</name>
</gene>
<comment type="caution">
    <text evidence="1">The sequence shown here is derived from an EMBL/GenBank/DDBJ whole genome shotgun (WGS) entry which is preliminary data.</text>
</comment>
<evidence type="ECO:0000313" key="1">
    <source>
        <dbReference type="EMBL" id="KAK4832322.1"/>
    </source>
</evidence>
<dbReference type="AlphaFoldDB" id="A0AAN7SA11"/>
<proteinExistence type="predicted"/>
<evidence type="ECO:0000313" key="2">
    <source>
        <dbReference type="Proteomes" id="UP001333110"/>
    </source>
</evidence>
<accession>A0AAN7SA11</accession>